<evidence type="ECO:0000313" key="3">
    <source>
        <dbReference type="Proteomes" id="UP000076268"/>
    </source>
</evidence>
<evidence type="ECO:0000256" key="1">
    <source>
        <dbReference type="SAM" id="SignalP"/>
    </source>
</evidence>
<organism evidence="2 3">
    <name type="scientific">Anaerosporomusa subterranea</name>
    <dbReference type="NCBI Taxonomy" id="1794912"/>
    <lineage>
        <taxon>Bacteria</taxon>
        <taxon>Bacillati</taxon>
        <taxon>Bacillota</taxon>
        <taxon>Negativicutes</taxon>
        <taxon>Acetonemataceae</taxon>
        <taxon>Anaerosporomusa</taxon>
    </lineage>
</organism>
<dbReference type="STRING" id="1794912.AXX12_05090"/>
<comment type="caution">
    <text evidence="2">The sequence shown here is derived from an EMBL/GenBank/DDBJ whole genome shotgun (WGS) entry which is preliminary data.</text>
</comment>
<dbReference type="OrthoDB" id="1677161at2"/>
<feature type="chain" id="PRO_5038488157" description="Lipoprotein" evidence="1">
    <location>
        <begin position="26"/>
        <end position="247"/>
    </location>
</feature>
<sequence length="247" mass="27114">MLPLRFRKCCIIVCCGTLIVTLTGCSWLTPAKKPEVGPAGKPEYKSNPPLVERFKSPPGQLYDLETTASILFAGLNSESWDQAQAGLQQLQAIWQEISPQLGDEKNVNKANKSLGKLSTAVGGKKITASYEALNEFMSSIGDIGQNFKLSPISDIISISNKLRNVSFYVEEKNWTKAASKVKELDDSWGQIKPSVESIGILGEVTRTHSYIKQLKDAVNAENKGAAESHIKSLNDSMGSIREYYRGK</sequence>
<feature type="signal peptide" evidence="1">
    <location>
        <begin position="1"/>
        <end position="25"/>
    </location>
</feature>
<dbReference type="RefSeq" id="WP_066239919.1">
    <property type="nucleotide sequence ID" value="NZ_LSGP01000013.1"/>
</dbReference>
<dbReference type="Proteomes" id="UP000076268">
    <property type="component" value="Unassembled WGS sequence"/>
</dbReference>
<keyword evidence="1" id="KW-0732">Signal</keyword>
<keyword evidence="3" id="KW-1185">Reference proteome</keyword>
<name>A0A154BTY1_ANASB</name>
<dbReference type="EMBL" id="LSGP01000013">
    <property type="protein sequence ID" value="KYZ77484.1"/>
    <property type="molecule type" value="Genomic_DNA"/>
</dbReference>
<gene>
    <name evidence="2" type="ORF">AXX12_05090</name>
</gene>
<protein>
    <recommendedName>
        <fullName evidence="4">Lipoprotein</fullName>
    </recommendedName>
</protein>
<reference evidence="2 3" key="1">
    <citation type="submission" date="2016-02" db="EMBL/GenBank/DDBJ databases">
        <title>Anaerosporomusa subterraneum gen. nov., sp. nov., a spore-forming obligate anaerobe isolated from saprolite.</title>
        <authorList>
            <person name="Choi J.K."/>
            <person name="Shah M."/>
            <person name="Yee N."/>
        </authorList>
    </citation>
    <scope>NUCLEOTIDE SEQUENCE [LARGE SCALE GENOMIC DNA]</scope>
    <source>
        <strain evidence="2 3">RU4</strain>
    </source>
</reference>
<dbReference type="PROSITE" id="PS51257">
    <property type="entry name" value="PROKAR_LIPOPROTEIN"/>
    <property type="match status" value="1"/>
</dbReference>
<dbReference type="AlphaFoldDB" id="A0A154BTY1"/>
<accession>A0A154BTY1</accession>
<proteinExistence type="predicted"/>
<evidence type="ECO:0000313" key="2">
    <source>
        <dbReference type="EMBL" id="KYZ77484.1"/>
    </source>
</evidence>
<evidence type="ECO:0008006" key="4">
    <source>
        <dbReference type="Google" id="ProtNLM"/>
    </source>
</evidence>